<proteinExistence type="predicted"/>
<gene>
    <name evidence="1" type="ORF">O0S08_13090</name>
</gene>
<evidence type="ECO:0000313" key="2">
    <source>
        <dbReference type="Proteomes" id="UP001164459"/>
    </source>
</evidence>
<name>A0ABY7HCQ1_9BACT</name>
<evidence type="ECO:0000313" key="1">
    <source>
        <dbReference type="EMBL" id="WAS97076.1"/>
    </source>
</evidence>
<sequence length="150" mass="15628">MRTAKRYFFRSTGIKMRQAPRSGVGVRRPGVEPDLQERNRPASCVVISKLASKFSALTAELSGCLEFAVALGEDGGLAAGELVAGRDVAEGAVKAAGVVVLDEVGGDAASLVPRSSSTKYGRRTAAGRSGPRGFLAQRAIPRHISCGKSL</sequence>
<keyword evidence="2" id="KW-1185">Reference proteome</keyword>
<organism evidence="1 2">
    <name type="scientific">Nannocystis punicea</name>
    <dbReference type="NCBI Taxonomy" id="2995304"/>
    <lineage>
        <taxon>Bacteria</taxon>
        <taxon>Pseudomonadati</taxon>
        <taxon>Myxococcota</taxon>
        <taxon>Polyangia</taxon>
        <taxon>Nannocystales</taxon>
        <taxon>Nannocystaceae</taxon>
        <taxon>Nannocystis</taxon>
    </lineage>
</organism>
<protein>
    <submittedName>
        <fullName evidence="1">Uncharacterized protein</fullName>
    </submittedName>
</protein>
<accession>A0ABY7HCQ1</accession>
<dbReference type="Proteomes" id="UP001164459">
    <property type="component" value="Chromosome"/>
</dbReference>
<reference evidence="1" key="1">
    <citation type="submission" date="2022-11" db="EMBL/GenBank/DDBJ databases">
        <title>Minimal conservation of predation-associated metabolite biosynthetic gene clusters underscores biosynthetic potential of Myxococcota including descriptions for ten novel species: Archangium lansinium sp. nov., Myxococcus landrumus sp. nov., Nannocystis bai.</title>
        <authorList>
            <person name="Ahearne A."/>
            <person name="Stevens C."/>
            <person name="Dowd S."/>
        </authorList>
    </citation>
    <scope>NUCLEOTIDE SEQUENCE</scope>
    <source>
        <strain evidence="1">Fl3</strain>
    </source>
</reference>
<dbReference type="EMBL" id="CP114040">
    <property type="protein sequence ID" value="WAS97076.1"/>
    <property type="molecule type" value="Genomic_DNA"/>
</dbReference>